<dbReference type="SUPFAM" id="SSF46894">
    <property type="entry name" value="C-terminal effector domain of the bipartite response regulators"/>
    <property type="match status" value="1"/>
</dbReference>
<dbReference type="EMBL" id="LJGW01000107">
    <property type="protein sequence ID" value="OEV13006.1"/>
    <property type="molecule type" value="Genomic_DNA"/>
</dbReference>
<proteinExistence type="predicted"/>
<evidence type="ECO:0000313" key="1">
    <source>
        <dbReference type="EMBL" id="OEV13006.1"/>
    </source>
</evidence>
<sequence length="225" mass="25225">MSTSTDRTATRTDALRKAIEQAARQTPRNPFEVIHLLAGGKRGPEIARTFGVGPDAIKDDTRLLRIKTRSRNNAELVGVCCVQGIVPLIPHPTGITKRILLRHSEILELKALGYTYEQTANTLRISLNTVQAHAKQFMFDFSARTAPHAVALYRQRINSVQGHINVSCENCQSSQCFSVFDVRQKLGEQKWKSDQYGQSFWCPNCPRVNSSIRAAHNARRAQTPQ</sequence>
<evidence type="ECO:0008006" key="3">
    <source>
        <dbReference type="Google" id="ProtNLM"/>
    </source>
</evidence>
<dbReference type="AlphaFoldDB" id="A0A1E7L9Y3"/>
<dbReference type="RefSeq" id="WP_070015513.1">
    <property type="nucleotide sequence ID" value="NZ_LJGW01000107.1"/>
</dbReference>
<evidence type="ECO:0000313" key="2">
    <source>
        <dbReference type="Proteomes" id="UP000176005"/>
    </source>
</evidence>
<name>A0A1E7L9Y3_9ACTN</name>
<organism evidence="1 2">
    <name type="scientific">Streptomyces nanshensis</name>
    <dbReference type="NCBI Taxonomy" id="518642"/>
    <lineage>
        <taxon>Bacteria</taxon>
        <taxon>Bacillati</taxon>
        <taxon>Actinomycetota</taxon>
        <taxon>Actinomycetes</taxon>
        <taxon>Kitasatosporales</taxon>
        <taxon>Streptomycetaceae</taxon>
        <taxon>Streptomyces</taxon>
    </lineage>
</organism>
<dbReference type="InterPro" id="IPR016032">
    <property type="entry name" value="Sig_transdc_resp-reg_C-effctor"/>
</dbReference>
<dbReference type="Gene3D" id="1.10.10.10">
    <property type="entry name" value="Winged helix-like DNA-binding domain superfamily/Winged helix DNA-binding domain"/>
    <property type="match status" value="1"/>
</dbReference>
<gene>
    <name evidence="1" type="ORF">AN218_05720</name>
</gene>
<comment type="caution">
    <text evidence="1">The sequence shown here is derived from an EMBL/GenBank/DDBJ whole genome shotgun (WGS) entry which is preliminary data.</text>
</comment>
<dbReference type="Proteomes" id="UP000176005">
    <property type="component" value="Unassembled WGS sequence"/>
</dbReference>
<dbReference type="InterPro" id="IPR036388">
    <property type="entry name" value="WH-like_DNA-bd_sf"/>
</dbReference>
<protein>
    <recommendedName>
        <fullName evidence="3">HTH luxR-type domain-containing protein</fullName>
    </recommendedName>
</protein>
<keyword evidence="2" id="KW-1185">Reference proteome</keyword>
<dbReference type="GO" id="GO:0006355">
    <property type="term" value="P:regulation of DNA-templated transcription"/>
    <property type="evidence" value="ECO:0007669"/>
    <property type="project" value="InterPro"/>
</dbReference>
<accession>A0A1E7L9Y3</accession>
<reference evidence="1 2" key="1">
    <citation type="journal article" date="2016" name="Front. Microbiol.">
        <title>Comparative Genomics Analysis of Streptomyces Species Reveals Their Adaptation to the Marine Environment and Their Diversity at the Genomic Level.</title>
        <authorList>
            <person name="Tian X."/>
            <person name="Zhang Z."/>
            <person name="Yang T."/>
            <person name="Chen M."/>
            <person name="Li J."/>
            <person name="Chen F."/>
            <person name="Yang J."/>
            <person name="Li W."/>
            <person name="Zhang B."/>
            <person name="Zhang Z."/>
            <person name="Wu J."/>
            <person name="Zhang C."/>
            <person name="Long L."/>
            <person name="Xiao J."/>
        </authorList>
    </citation>
    <scope>NUCLEOTIDE SEQUENCE [LARGE SCALE GENOMIC DNA]</scope>
    <source>
        <strain evidence="1 2">SCSIO 10429</strain>
    </source>
</reference>
<dbReference type="GO" id="GO:0003677">
    <property type="term" value="F:DNA binding"/>
    <property type="evidence" value="ECO:0007669"/>
    <property type="project" value="InterPro"/>
</dbReference>